<feature type="chain" id="PRO_5019057073" evidence="2">
    <location>
        <begin position="24"/>
        <end position="154"/>
    </location>
</feature>
<proteinExistence type="predicted"/>
<sequence>MKSPSSKQLLLVVLIFAATNVRGFQKQKGSGRKANSNYLDSLTPKSTEIPPPTMQGTAPEEDTTTEIPDEHYSKAHFGAGWTGYKHPLYGGYLDHLNDNTKNSGDQKAAIDAKPIPPAASSDAAGTNSAILQAGKKADYGDDIRWGAQVYLDNL</sequence>
<dbReference type="Proteomes" id="UP000291116">
    <property type="component" value="Unassembled WGS sequence"/>
</dbReference>
<gene>
    <name evidence="3" type="ORF">PSNMU_V1.4_AUG-EV-PASAV3_0099330</name>
</gene>
<reference evidence="3 4" key="1">
    <citation type="submission" date="2019-01" db="EMBL/GenBank/DDBJ databases">
        <authorList>
            <person name="Ferrante I. M."/>
        </authorList>
    </citation>
    <scope>NUCLEOTIDE SEQUENCE [LARGE SCALE GENOMIC DNA]</scope>
    <source>
        <strain evidence="3 4">B856</strain>
    </source>
</reference>
<evidence type="ECO:0000256" key="1">
    <source>
        <dbReference type="SAM" id="MobiDB-lite"/>
    </source>
</evidence>
<feature type="signal peptide" evidence="2">
    <location>
        <begin position="1"/>
        <end position="23"/>
    </location>
</feature>
<organism evidence="3 4">
    <name type="scientific">Pseudo-nitzschia multistriata</name>
    <dbReference type="NCBI Taxonomy" id="183589"/>
    <lineage>
        <taxon>Eukaryota</taxon>
        <taxon>Sar</taxon>
        <taxon>Stramenopiles</taxon>
        <taxon>Ochrophyta</taxon>
        <taxon>Bacillariophyta</taxon>
        <taxon>Bacillariophyceae</taxon>
        <taxon>Bacillariophycidae</taxon>
        <taxon>Bacillariales</taxon>
        <taxon>Bacillariaceae</taxon>
        <taxon>Pseudo-nitzschia</taxon>
    </lineage>
</organism>
<keyword evidence="4" id="KW-1185">Reference proteome</keyword>
<evidence type="ECO:0000256" key="2">
    <source>
        <dbReference type="SAM" id="SignalP"/>
    </source>
</evidence>
<dbReference type="EMBL" id="CAACVS010000499">
    <property type="protein sequence ID" value="VEU42934.1"/>
    <property type="molecule type" value="Genomic_DNA"/>
</dbReference>
<feature type="compositionally biased region" description="Polar residues" evidence="1">
    <location>
        <begin position="33"/>
        <end position="46"/>
    </location>
</feature>
<protein>
    <submittedName>
        <fullName evidence="3">Uncharacterized protein</fullName>
    </submittedName>
</protein>
<evidence type="ECO:0000313" key="3">
    <source>
        <dbReference type="EMBL" id="VEU42934.1"/>
    </source>
</evidence>
<dbReference type="AlphaFoldDB" id="A0A448ZLN3"/>
<name>A0A448ZLN3_9STRA</name>
<keyword evidence="2" id="KW-0732">Signal</keyword>
<accession>A0A448ZLN3</accession>
<dbReference type="OrthoDB" id="10654081at2759"/>
<feature type="region of interest" description="Disordered" evidence="1">
    <location>
        <begin position="25"/>
        <end position="65"/>
    </location>
</feature>
<evidence type="ECO:0000313" key="4">
    <source>
        <dbReference type="Proteomes" id="UP000291116"/>
    </source>
</evidence>